<dbReference type="RefSeq" id="WP_029632097.1">
    <property type="nucleotide sequence ID" value="NZ_JACJTA010000002.1"/>
</dbReference>
<gene>
    <name evidence="3" type="ORF">H6G81_01210</name>
</gene>
<dbReference type="PROSITE" id="PS50113">
    <property type="entry name" value="PAC"/>
    <property type="match status" value="1"/>
</dbReference>
<protein>
    <submittedName>
        <fullName evidence="3">PAS domain S-box protein</fullName>
    </submittedName>
</protein>
<evidence type="ECO:0000313" key="4">
    <source>
        <dbReference type="Proteomes" id="UP000660380"/>
    </source>
</evidence>
<feature type="domain" description="PAS" evidence="1">
    <location>
        <begin position="20"/>
        <end position="77"/>
    </location>
</feature>
<proteinExistence type="predicted"/>
<dbReference type="Proteomes" id="UP000660380">
    <property type="component" value="Unassembled WGS sequence"/>
</dbReference>
<accession>A0ABR8GIY0</accession>
<comment type="caution">
    <text evidence="3">The sequence shown here is derived from an EMBL/GenBank/DDBJ whole genome shotgun (WGS) entry which is preliminary data.</text>
</comment>
<dbReference type="InterPro" id="IPR000700">
    <property type="entry name" value="PAS-assoc_C"/>
</dbReference>
<dbReference type="Pfam" id="PF00989">
    <property type="entry name" value="PAS"/>
    <property type="match status" value="1"/>
</dbReference>
<sequence length="77" mass="8948">MLCTIDITETRKAQEELQQTRNFLQSMINNLPVAVFVKDAKPESFGTFKLWNHTYENIFGITAEQAIGKTDYEFFPK</sequence>
<dbReference type="InterPro" id="IPR035965">
    <property type="entry name" value="PAS-like_dom_sf"/>
</dbReference>
<dbReference type="EMBL" id="JACJTA010000002">
    <property type="protein sequence ID" value="MBD2603172.1"/>
    <property type="molecule type" value="Genomic_DNA"/>
</dbReference>
<dbReference type="InterPro" id="IPR000014">
    <property type="entry name" value="PAS"/>
</dbReference>
<organism evidence="3 4">
    <name type="scientific">Scytonema hofmannii FACHB-248</name>
    <dbReference type="NCBI Taxonomy" id="1842502"/>
    <lineage>
        <taxon>Bacteria</taxon>
        <taxon>Bacillati</taxon>
        <taxon>Cyanobacteriota</taxon>
        <taxon>Cyanophyceae</taxon>
        <taxon>Nostocales</taxon>
        <taxon>Scytonemataceae</taxon>
        <taxon>Scytonema</taxon>
    </lineage>
</organism>
<keyword evidence="4" id="KW-1185">Reference proteome</keyword>
<reference evidence="3 4" key="1">
    <citation type="journal article" date="2020" name="ISME J.">
        <title>Comparative genomics reveals insights into cyanobacterial evolution and habitat adaptation.</title>
        <authorList>
            <person name="Chen M.Y."/>
            <person name="Teng W.K."/>
            <person name="Zhao L."/>
            <person name="Hu C.X."/>
            <person name="Zhou Y.K."/>
            <person name="Han B.P."/>
            <person name="Song L.R."/>
            <person name="Shu W.S."/>
        </authorList>
    </citation>
    <scope>NUCLEOTIDE SEQUENCE [LARGE SCALE GENOMIC DNA]</scope>
    <source>
        <strain evidence="3 4">FACHB-248</strain>
    </source>
</reference>
<dbReference type="NCBIfam" id="TIGR00229">
    <property type="entry name" value="sensory_box"/>
    <property type="match status" value="1"/>
</dbReference>
<name>A0ABR8GIY0_9CYAN</name>
<dbReference type="Gene3D" id="3.30.450.20">
    <property type="entry name" value="PAS domain"/>
    <property type="match status" value="1"/>
</dbReference>
<evidence type="ECO:0000313" key="3">
    <source>
        <dbReference type="EMBL" id="MBD2603172.1"/>
    </source>
</evidence>
<dbReference type="PROSITE" id="PS50112">
    <property type="entry name" value="PAS"/>
    <property type="match status" value="1"/>
</dbReference>
<evidence type="ECO:0000259" key="1">
    <source>
        <dbReference type="PROSITE" id="PS50112"/>
    </source>
</evidence>
<evidence type="ECO:0000259" key="2">
    <source>
        <dbReference type="PROSITE" id="PS50113"/>
    </source>
</evidence>
<dbReference type="InterPro" id="IPR013767">
    <property type="entry name" value="PAS_fold"/>
</dbReference>
<dbReference type="CDD" id="cd00130">
    <property type="entry name" value="PAS"/>
    <property type="match status" value="1"/>
</dbReference>
<feature type="domain" description="PAC" evidence="2">
    <location>
        <begin position="1"/>
        <end position="19"/>
    </location>
</feature>
<dbReference type="SUPFAM" id="SSF55785">
    <property type="entry name" value="PYP-like sensor domain (PAS domain)"/>
    <property type="match status" value="1"/>
</dbReference>